<gene>
    <name evidence="2" type="ORF">EDB92DRAFT_1944403</name>
</gene>
<dbReference type="EMBL" id="JAKELL010000017">
    <property type="protein sequence ID" value="KAH8993718.1"/>
    <property type="molecule type" value="Genomic_DNA"/>
</dbReference>
<feature type="compositionally biased region" description="Low complexity" evidence="1">
    <location>
        <begin position="176"/>
        <end position="189"/>
    </location>
</feature>
<accession>A0AAD4LJ08</accession>
<organism evidence="2 3">
    <name type="scientific">Lactarius akahatsu</name>
    <dbReference type="NCBI Taxonomy" id="416441"/>
    <lineage>
        <taxon>Eukaryota</taxon>
        <taxon>Fungi</taxon>
        <taxon>Dikarya</taxon>
        <taxon>Basidiomycota</taxon>
        <taxon>Agaricomycotina</taxon>
        <taxon>Agaricomycetes</taxon>
        <taxon>Russulales</taxon>
        <taxon>Russulaceae</taxon>
        <taxon>Lactarius</taxon>
    </lineage>
</organism>
<dbReference type="AlphaFoldDB" id="A0AAD4LJ08"/>
<feature type="region of interest" description="Disordered" evidence="1">
    <location>
        <begin position="283"/>
        <end position="330"/>
    </location>
</feature>
<feature type="compositionally biased region" description="Polar residues" evidence="1">
    <location>
        <begin position="136"/>
        <end position="166"/>
    </location>
</feature>
<evidence type="ECO:0000256" key="1">
    <source>
        <dbReference type="SAM" id="MobiDB-lite"/>
    </source>
</evidence>
<dbReference type="Proteomes" id="UP001201163">
    <property type="component" value="Unassembled WGS sequence"/>
</dbReference>
<feature type="compositionally biased region" description="Basic and acidic residues" evidence="1">
    <location>
        <begin position="310"/>
        <end position="330"/>
    </location>
</feature>
<keyword evidence="3" id="KW-1185">Reference proteome</keyword>
<evidence type="ECO:0000313" key="2">
    <source>
        <dbReference type="EMBL" id="KAH8993718.1"/>
    </source>
</evidence>
<proteinExistence type="predicted"/>
<sequence>MPPHLLQNAPTVSLPSQNTLESKTVSLSPPTCLLSRLRPPFLASLPLFVPARSAAFATAEARLYSIKLRFPPRCNSRRTQSPTAKKKCQLVRRSAFYVVIDITASALLVSDSPPLAESSSIVKTPPRPNPSRDQRPQSQPRTRSLTPSLTCTSACSSSDNPTTPLTSGDEWPGLGSSSAKSPRSPARAEPPARGHQVDAHAARLGPRSYLIQRRGGTGRGRVVARTRTRPAFLARLRHAHSSCRTRLACTQARSPRQGQAVSPPTPSLARLRFYLGYVRARRTGSSDGHNAMPETRARRSSEPSTNSGDNGERADTCVRSESGHGEADAESCLRRNPIPLKFFLQ</sequence>
<protein>
    <submittedName>
        <fullName evidence="2">Uncharacterized protein</fullName>
    </submittedName>
</protein>
<evidence type="ECO:0000313" key="3">
    <source>
        <dbReference type="Proteomes" id="UP001201163"/>
    </source>
</evidence>
<feature type="region of interest" description="Disordered" evidence="1">
    <location>
        <begin position="114"/>
        <end position="222"/>
    </location>
</feature>
<feature type="compositionally biased region" description="Basic and acidic residues" evidence="1">
    <location>
        <begin position="190"/>
        <end position="201"/>
    </location>
</feature>
<name>A0AAD4LJ08_9AGAM</name>
<comment type="caution">
    <text evidence="2">The sequence shown here is derived from an EMBL/GenBank/DDBJ whole genome shotgun (WGS) entry which is preliminary data.</text>
</comment>
<reference evidence="2" key="1">
    <citation type="submission" date="2022-01" db="EMBL/GenBank/DDBJ databases">
        <title>Comparative genomics reveals a dynamic genome evolution in the ectomycorrhizal milk-cap (Lactarius) mushrooms.</title>
        <authorList>
            <consortium name="DOE Joint Genome Institute"/>
            <person name="Lebreton A."/>
            <person name="Tang N."/>
            <person name="Kuo A."/>
            <person name="LaButti K."/>
            <person name="Drula E."/>
            <person name="Barry K."/>
            <person name="Clum A."/>
            <person name="Lipzen A."/>
            <person name="Mousain D."/>
            <person name="Ng V."/>
            <person name="Wang R."/>
            <person name="Wang X."/>
            <person name="Dai Y."/>
            <person name="Henrissat B."/>
            <person name="Grigoriev I.V."/>
            <person name="Guerin-Laguette A."/>
            <person name="Yu F."/>
            <person name="Martin F.M."/>
        </authorList>
    </citation>
    <scope>NUCLEOTIDE SEQUENCE</scope>
    <source>
        <strain evidence="2">QP</strain>
    </source>
</reference>